<dbReference type="KEGG" id="pmad:BAY61_16490"/>
<accession>A0A222VR16</accession>
<dbReference type="OrthoDB" id="2515880at2"/>
<dbReference type="Pfam" id="PF01547">
    <property type="entry name" value="SBP_bac_1"/>
    <property type="match status" value="1"/>
</dbReference>
<dbReference type="Proteomes" id="UP000199494">
    <property type="component" value="Unassembled WGS sequence"/>
</dbReference>
<dbReference type="InterPro" id="IPR050490">
    <property type="entry name" value="Bact_solute-bd_prot1"/>
</dbReference>
<dbReference type="PROSITE" id="PS51257">
    <property type="entry name" value="PROKAR_LIPOPROTEIN"/>
    <property type="match status" value="1"/>
</dbReference>
<gene>
    <name evidence="1" type="ORF">SAMN05421630_105346</name>
</gene>
<reference evidence="1 2" key="1">
    <citation type="submission" date="2016-10" db="EMBL/GenBank/DDBJ databases">
        <authorList>
            <person name="de Groot N.N."/>
        </authorList>
    </citation>
    <scope>NUCLEOTIDE SEQUENCE [LARGE SCALE GENOMIC DNA]</scope>
    <source>
        <strain evidence="1 2">CGMCC 4.5506</strain>
    </source>
</reference>
<dbReference type="InterPro" id="IPR006059">
    <property type="entry name" value="SBP"/>
</dbReference>
<proteinExistence type="predicted"/>
<dbReference type="SUPFAM" id="SSF53850">
    <property type="entry name" value="Periplasmic binding protein-like II"/>
    <property type="match status" value="1"/>
</dbReference>
<name>A0A222VR16_9PSEU</name>
<evidence type="ECO:0000313" key="1">
    <source>
        <dbReference type="EMBL" id="SDD05081.1"/>
    </source>
</evidence>
<protein>
    <submittedName>
        <fullName evidence="1">Multiple sugar transport system substrate-binding protein</fullName>
    </submittedName>
</protein>
<evidence type="ECO:0000313" key="2">
    <source>
        <dbReference type="Proteomes" id="UP000199494"/>
    </source>
</evidence>
<dbReference type="STRING" id="530584.SAMN05421630_105346"/>
<keyword evidence="1" id="KW-0762">Sugar transport</keyword>
<sequence length="425" mass="45792">MIARNRASLRMRTAIAVASTALLCATVAGCGATDDGADLVLEFPSWQADDASFSPWWHELIAEYERQHPGVDIDFYQVPFDSFVAQQTTRFAAGDPADIVHLPAANAVQFAARGWLAPIDDRLAGTDILQEWTPLQQQLSWEGKTYGVLLLGYGYALFYNEDLLAKAGVDVPTSPDELLAAARAVSALPRDSFGFGATTAQNPDNYTELTSFLVGNHASWSDSEGAITATTPEALTALGQYRDVLATAPRGIQSQQRNELFLNGQIGMLIDGPFLLSELDGARPEVKEHLKVAAPPFEVTPGGISNSLHVPADADPEVARAVWEFIELASEPRWQQRYTEVTSVPAPREGSVTEAALRATPELELFGELADNAVDIFPEAADLRRNYGRVGDIVASGAIRLIATSTPVAQVADGLQRDLEGVGDE</sequence>
<dbReference type="AlphaFoldDB" id="A0A222VR16"/>
<dbReference type="PANTHER" id="PTHR43649:SF12">
    <property type="entry name" value="DIACETYLCHITOBIOSE BINDING PROTEIN DASA"/>
    <property type="match status" value="1"/>
</dbReference>
<dbReference type="RefSeq" id="WP_091804875.1">
    <property type="nucleotide sequence ID" value="NZ_CP016353.1"/>
</dbReference>
<dbReference type="EMBL" id="FMZE01000005">
    <property type="protein sequence ID" value="SDD05081.1"/>
    <property type="molecule type" value="Genomic_DNA"/>
</dbReference>
<dbReference type="Gene3D" id="3.40.190.10">
    <property type="entry name" value="Periplasmic binding protein-like II"/>
    <property type="match status" value="1"/>
</dbReference>
<keyword evidence="2" id="KW-1185">Reference proteome</keyword>
<organism evidence="1 2">
    <name type="scientific">Prauserella marina</name>
    <dbReference type="NCBI Taxonomy" id="530584"/>
    <lineage>
        <taxon>Bacteria</taxon>
        <taxon>Bacillati</taxon>
        <taxon>Actinomycetota</taxon>
        <taxon>Actinomycetes</taxon>
        <taxon>Pseudonocardiales</taxon>
        <taxon>Pseudonocardiaceae</taxon>
        <taxon>Prauserella</taxon>
    </lineage>
</organism>
<keyword evidence="1" id="KW-0813">Transport</keyword>
<dbReference type="CDD" id="cd13585">
    <property type="entry name" value="PBP2_TMBP_like"/>
    <property type="match status" value="1"/>
</dbReference>
<dbReference type="PANTHER" id="PTHR43649">
    <property type="entry name" value="ARABINOSE-BINDING PROTEIN-RELATED"/>
    <property type="match status" value="1"/>
</dbReference>